<dbReference type="EMBL" id="JDVG02000706">
    <property type="protein sequence ID" value="KFB70400.1"/>
    <property type="molecule type" value="Genomic_DNA"/>
</dbReference>
<organism evidence="1 2">
    <name type="scientific">Candidatus Accumulibacter phosphatis</name>
    <dbReference type="NCBI Taxonomy" id="327160"/>
    <lineage>
        <taxon>Bacteria</taxon>
        <taxon>Pseudomonadati</taxon>
        <taxon>Pseudomonadota</taxon>
        <taxon>Betaproteobacteria</taxon>
        <taxon>Candidatus Accumulibacter</taxon>
    </lineage>
</organism>
<comment type="caution">
    <text evidence="1">The sequence shown here is derived from an EMBL/GenBank/DDBJ whole genome shotgun (WGS) entry which is preliminary data.</text>
</comment>
<protein>
    <submittedName>
        <fullName evidence="1">Uncharacterized protein</fullName>
    </submittedName>
</protein>
<dbReference type="AlphaFoldDB" id="A0A084Y6Q6"/>
<reference evidence="1 2" key="1">
    <citation type="submission" date="2014-02" db="EMBL/GenBank/DDBJ databases">
        <title>Expanding our view of genomic diversity in Candidatus Accumulibacter clades.</title>
        <authorList>
            <person name="Skennerton C.T."/>
            <person name="Barr J.J."/>
            <person name="Slater F.R."/>
            <person name="Bond P.L."/>
            <person name="Tyson G.W."/>
        </authorList>
    </citation>
    <scope>NUCLEOTIDE SEQUENCE [LARGE SCALE GENOMIC DNA]</scope>
    <source>
        <strain evidence="2">BA-91</strain>
    </source>
</reference>
<proteinExistence type="predicted"/>
<dbReference type="Proteomes" id="UP000020077">
    <property type="component" value="Unassembled WGS sequence"/>
</dbReference>
<accession>A0A084Y6Q6</accession>
<name>A0A084Y6Q6_9PROT</name>
<sequence length="149" mass="16882">MLAYELSPVEQQLRQPGQRTAAALIDAGEARNHVAHQEQGHATTDDQQDHRVDEGADHLVAYRLQARLVVEVARQRARQIAGSLGSADDADIERWEDVGLAGQRRRKTQTLAQVARQALEHRPRTRRRLFFEQRLEGLDQAQSGFQQSQ</sequence>
<gene>
    <name evidence="1" type="ORF">AW09_004496</name>
</gene>
<evidence type="ECO:0000313" key="2">
    <source>
        <dbReference type="Proteomes" id="UP000020077"/>
    </source>
</evidence>
<evidence type="ECO:0000313" key="1">
    <source>
        <dbReference type="EMBL" id="KFB70400.1"/>
    </source>
</evidence>